<organism evidence="2 3">
    <name type="scientific">Vreelandella azerica</name>
    <dbReference type="NCBI Taxonomy" id="2732867"/>
    <lineage>
        <taxon>Bacteria</taxon>
        <taxon>Pseudomonadati</taxon>
        <taxon>Pseudomonadota</taxon>
        <taxon>Gammaproteobacteria</taxon>
        <taxon>Oceanospirillales</taxon>
        <taxon>Halomonadaceae</taxon>
        <taxon>Vreelandella</taxon>
    </lineage>
</organism>
<dbReference type="AlphaFoldDB" id="A0A7Y3XB23"/>
<protein>
    <submittedName>
        <fullName evidence="2">AAA family ATPase</fullName>
    </submittedName>
</protein>
<feature type="domain" description="Protein CR006 P-loop" evidence="1">
    <location>
        <begin position="3"/>
        <end position="153"/>
    </location>
</feature>
<comment type="caution">
    <text evidence="2">The sequence shown here is derived from an EMBL/GenBank/DDBJ whole genome shotgun (WGS) entry which is preliminary data.</text>
</comment>
<proteinExistence type="predicted"/>
<dbReference type="Pfam" id="PF13166">
    <property type="entry name" value="AAA_13"/>
    <property type="match status" value="1"/>
</dbReference>
<name>A0A7Y3XB23_9GAMM</name>
<dbReference type="Proteomes" id="UP000588806">
    <property type="component" value="Unassembled WGS sequence"/>
</dbReference>
<dbReference type="EMBL" id="JABFHI010000003">
    <property type="protein sequence ID" value="NOG31888.1"/>
    <property type="molecule type" value="Genomic_DNA"/>
</dbReference>
<gene>
    <name evidence="2" type="ORF">HLB35_09165</name>
</gene>
<accession>A0A7Y3XB23</accession>
<sequence length="173" mass="20136">MLHSVSAAKKYLKRLPGALKKNKSQYFIIARADQVSDISLMPRYLKDYVTEFNYLFHQIYKCAYAQIECDENHDCYYNFGNNARKFLEAFLYYKYPNAVEKDDKLARFFGDDALAASLTDRINNEFSHLAGVFERSVLPIDVPEMKTTANFILRKIREKDPDQYSALLQSIGE</sequence>
<evidence type="ECO:0000259" key="1">
    <source>
        <dbReference type="Pfam" id="PF13166"/>
    </source>
</evidence>
<dbReference type="InterPro" id="IPR026866">
    <property type="entry name" value="CR006_AAA"/>
</dbReference>
<keyword evidence="3" id="KW-1185">Reference proteome</keyword>
<evidence type="ECO:0000313" key="2">
    <source>
        <dbReference type="EMBL" id="NOG31888.1"/>
    </source>
</evidence>
<reference evidence="2 3" key="2">
    <citation type="submission" date="2020-06" db="EMBL/GenBank/DDBJ databases">
        <title>Halomonas songnenensis sp. nov., a moderately halophilic bacterium isolated from saline and alkaline soils.</title>
        <authorList>
            <person name="Jiang J."/>
            <person name="Pan Y."/>
        </authorList>
    </citation>
    <scope>NUCLEOTIDE SEQUENCE [LARGE SCALE GENOMIC DNA]</scope>
    <source>
        <strain evidence="2 3">TBZ9</strain>
    </source>
</reference>
<evidence type="ECO:0000313" key="3">
    <source>
        <dbReference type="Proteomes" id="UP000588806"/>
    </source>
</evidence>
<reference evidence="2 3" key="1">
    <citation type="submission" date="2020-05" db="EMBL/GenBank/DDBJ databases">
        <authorList>
            <person name="Ruan W."/>
            <person name="Jeon C.O."/>
            <person name="Chun B.H."/>
        </authorList>
    </citation>
    <scope>NUCLEOTIDE SEQUENCE [LARGE SCALE GENOMIC DNA]</scope>
    <source>
        <strain evidence="2 3">TBZ9</strain>
    </source>
</reference>
<dbReference type="RefSeq" id="WP_171702351.1">
    <property type="nucleotide sequence ID" value="NZ_JABFHI010000003.1"/>
</dbReference>